<dbReference type="AlphaFoldDB" id="A0A2P2JLS4"/>
<name>A0A2P2JLS4_RHIMU</name>
<accession>A0A2P2JLS4</accession>
<reference evidence="2" key="1">
    <citation type="submission" date="2018-02" db="EMBL/GenBank/DDBJ databases">
        <title>Rhizophora mucronata_Transcriptome.</title>
        <authorList>
            <person name="Meera S.P."/>
            <person name="Sreeshan A."/>
            <person name="Augustine A."/>
        </authorList>
    </citation>
    <scope>NUCLEOTIDE SEQUENCE</scope>
    <source>
        <tissue evidence="2">Leaf</tissue>
    </source>
</reference>
<keyword evidence="1" id="KW-1133">Transmembrane helix</keyword>
<keyword evidence="1" id="KW-0472">Membrane</keyword>
<protein>
    <submittedName>
        <fullName evidence="2">Putative membrane protein YuiD isoform X2</fullName>
    </submittedName>
</protein>
<dbReference type="EMBL" id="GGEC01013930">
    <property type="protein sequence ID" value="MBW94413.1"/>
    <property type="molecule type" value="Transcribed_RNA"/>
</dbReference>
<keyword evidence="1" id="KW-0812">Transmembrane</keyword>
<evidence type="ECO:0000313" key="2">
    <source>
        <dbReference type="EMBL" id="MBW94413.1"/>
    </source>
</evidence>
<sequence length="64" mass="7107">MTKVGKCCYTSVALIPIMGYFMDLILCVTENVIQGRNRTPLMGMNLKTSRDLIPGNKLSLLETV</sequence>
<feature type="transmembrane region" description="Helical" evidence="1">
    <location>
        <begin position="12"/>
        <end position="33"/>
    </location>
</feature>
<evidence type="ECO:0000256" key="1">
    <source>
        <dbReference type="SAM" id="Phobius"/>
    </source>
</evidence>
<organism evidence="2">
    <name type="scientific">Rhizophora mucronata</name>
    <name type="common">Asiatic mangrove</name>
    <dbReference type="NCBI Taxonomy" id="61149"/>
    <lineage>
        <taxon>Eukaryota</taxon>
        <taxon>Viridiplantae</taxon>
        <taxon>Streptophyta</taxon>
        <taxon>Embryophyta</taxon>
        <taxon>Tracheophyta</taxon>
        <taxon>Spermatophyta</taxon>
        <taxon>Magnoliopsida</taxon>
        <taxon>eudicotyledons</taxon>
        <taxon>Gunneridae</taxon>
        <taxon>Pentapetalae</taxon>
        <taxon>rosids</taxon>
        <taxon>fabids</taxon>
        <taxon>Malpighiales</taxon>
        <taxon>Rhizophoraceae</taxon>
        <taxon>Rhizophora</taxon>
    </lineage>
</organism>
<proteinExistence type="predicted"/>